<proteinExistence type="predicted"/>
<dbReference type="EMBL" id="CAJNRE010010739">
    <property type="protein sequence ID" value="CAF2095499.1"/>
    <property type="molecule type" value="Genomic_DNA"/>
</dbReference>
<sequence length="117" mass="13925">MAKSNAERQKLYRVNLSKNKLKFEQMKQKSRIRDNQRRRNLKGASLEKLRLRQKMASKKYRDKLKLQRFNNQQSTTYKSRQSFGKAVKRTFQSLPKDPSKRVDVIHHIAQVLNVIPA</sequence>
<gene>
    <name evidence="1" type="ORF">MBJ925_LOCUS21318</name>
    <name evidence="2" type="ORF">SMN809_LOCUS57450</name>
</gene>
<dbReference type="EMBL" id="CAJOBI010210409">
    <property type="protein sequence ID" value="CAF5016595.1"/>
    <property type="molecule type" value="Genomic_DNA"/>
</dbReference>
<dbReference type="Proteomes" id="UP000676336">
    <property type="component" value="Unassembled WGS sequence"/>
</dbReference>
<reference evidence="1" key="1">
    <citation type="submission" date="2021-02" db="EMBL/GenBank/DDBJ databases">
        <authorList>
            <person name="Nowell W R."/>
        </authorList>
    </citation>
    <scope>NUCLEOTIDE SEQUENCE</scope>
</reference>
<dbReference type="Proteomes" id="UP000663824">
    <property type="component" value="Unassembled WGS sequence"/>
</dbReference>
<evidence type="ECO:0000313" key="3">
    <source>
        <dbReference type="Proteomes" id="UP000663824"/>
    </source>
</evidence>
<accession>A0A816TDU9</accession>
<organism evidence="1 3">
    <name type="scientific">Rotaria magnacalcarata</name>
    <dbReference type="NCBI Taxonomy" id="392030"/>
    <lineage>
        <taxon>Eukaryota</taxon>
        <taxon>Metazoa</taxon>
        <taxon>Spiralia</taxon>
        <taxon>Gnathifera</taxon>
        <taxon>Rotifera</taxon>
        <taxon>Eurotatoria</taxon>
        <taxon>Bdelloidea</taxon>
        <taxon>Philodinida</taxon>
        <taxon>Philodinidae</taxon>
        <taxon>Rotaria</taxon>
    </lineage>
</organism>
<evidence type="ECO:0000313" key="1">
    <source>
        <dbReference type="EMBL" id="CAF2095499.1"/>
    </source>
</evidence>
<dbReference type="AlphaFoldDB" id="A0A816TDU9"/>
<evidence type="ECO:0000313" key="2">
    <source>
        <dbReference type="EMBL" id="CAF5016595.1"/>
    </source>
</evidence>
<comment type="caution">
    <text evidence="1">The sequence shown here is derived from an EMBL/GenBank/DDBJ whole genome shotgun (WGS) entry which is preliminary data.</text>
</comment>
<feature type="non-terminal residue" evidence="1">
    <location>
        <position position="117"/>
    </location>
</feature>
<protein>
    <submittedName>
        <fullName evidence="1">Uncharacterized protein</fullName>
    </submittedName>
</protein>
<name>A0A816TDU9_9BILA</name>